<dbReference type="EMBL" id="KL198052">
    <property type="protein sequence ID" value="KDQ12207.1"/>
    <property type="molecule type" value="Genomic_DNA"/>
</dbReference>
<dbReference type="Proteomes" id="UP000027195">
    <property type="component" value="Unassembled WGS sequence"/>
</dbReference>
<dbReference type="HOGENOM" id="CLU_2049315_0_0_1"/>
<evidence type="ECO:0000313" key="1">
    <source>
        <dbReference type="EMBL" id="KDQ12207.1"/>
    </source>
</evidence>
<gene>
    <name evidence="1" type="ORF">BOTBODRAFT_426714</name>
</gene>
<name>A0A067MK00_BOTB1</name>
<dbReference type="InParanoid" id="A0A067MK00"/>
<proteinExistence type="predicted"/>
<accession>A0A067MK00</accession>
<reference evidence="2" key="1">
    <citation type="journal article" date="2014" name="Proc. Natl. Acad. Sci. U.S.A.">
        <title>Extensive sampling of basidiomycete genomes demonstrates inadequacy of the white-rot/brown-rot paradigm for wood decay fungi.</title>
        <authorList>
            <person name="Riley R."/>
            <person name="Salamov A.A."/>
            <person name="Brown D.W."/>
            <person name="Nagy L.G."/>
            <person name="Floudas D."/>
            <person name="Held B.W."/>
            <person name="Levasseur A."/>
            <person name="Lombard V."/>
            <person name="Morin E."/>
            <person name="Otillar R."/>
            <person name="Lindquist E.A."/>
            <person name="Sun H."/>
            <person name="LaButti K.M."/>
            <person name="Schmutz J."/>
            <person name="Jabbour D."/>
            <person name="Luo H."/>
            <person name="Baker S.E."/>
            <person name="Pisabarro A.G."/>
            <person name="Walton J.D."/>
            <person name="Blanchette R.A."/>
            <person name="Henrissat B."/>
            <person name="Martin F."/>
            <person name="Cullen D."/>
            <person name="Hibbett D.S."/>
            <person name="Grigoriev I.V."/>
        </authorList>
    </citation>
    <scope>NUCLEOTIDE SEQUENCE [LARGE SCALE GENOMIC DNA]</scope>
    <source>
        <strain evidence="2">FD-172 SS1</strain>
    </source>
</reference>
<keyword evidence="2" id="KW-1185">Reference proteome</keyword>
<dbReference type="AlphaFoldDB" id="A0A067MK00"/>
<sequence length="120" mass="13530">MCEIWGLLVRAGGWWCKQRPWGIQMGCGVMLLNWPSDVLFLFLPLFAAYQKADSRVEATFQLIQNQIAIALVHLPEVAPGQEQPKTFLSSSEPLASLQNQKKLSDGWKQWVVSLCRVTQG</sequence>
<evidence type="ECO:0000313" key="2">
    <source>
        <dbReference type="Proteomes" id="UP000027195"/>
    </source>
</evidence>
<protein>
    <submittedName>
        <fullName evidence="1">Uncharacterized protein</fullName>
    </submittedName>
</protein>
<organism evidence="1 2">
    <name type="scientific">Botryobasidium botryosum (strain FD-172 SS1)</name>
    <dbReference type="NCBI Taxonomy" id="930990"/>
    <lineage>
        <taxon>Eukaryota</taxon>
        <taxon>Fungi</taxon>
        <taxon>Dikarya</taxon>
        <taxon>Basidiomycota</taxon>
        <taxon>Agaricomycotina</taxon>
        <taxon>Agaricomycetes</taxon>
        <taxon>Cantharellales</taxon>
        <taxon>Botryobasidiaceae</taxon>
        <taxon>Botryobasidium</taxon>
    </lineage>
</organism>